<reference evidence="1 2" key="1">
    <citation type="submission" date="2013-09" db="EMBL/GenBank/DDBJ databases">
        <title>Complete genome sequence of Corynebacterium doosanense CAU 212(T) (=DSM 45436(T)), isolated from activated sludge.</title>
        <authorList>
            <person name="Schaffert L."/>
            <person name="Albersmeier A."/>
            <person name="Kalinowski J."/>
            <person name="Ruckert C."/>
        </authorList>
    </citation>
    <scope>NUCLEOTIDE SEQUENCE [LARGE SCALE GENOMIC DNA]</scope>
    <source>
        <strain evidence="1 2">CAU 212</strain>
    </source>
</reference>
<dbReference type="AlphaFoldDB" id="A0A097IFZ6"/>
<dbReference type="STRING" id="558173.CDOO_07195"/>
<dbReference type="Proteomes" id="UP000029914">
    <property type="component" value="Chromosome"/>
</dbReference>
<dbReference type="OrthoDB" id="9782855at2"/>
<dbReference type="KEGG" id="cdo:CDOO_07195"/>
<dbReference type="InterPro" id="IPR050723">
    <property type="entry name" value="CFA/CMAS"/>
</dbReference>
<sequence length="428" mass="45696">MSANHLDVIDGNAWPAVAELPRPVLGAVRSRAAEAQFASALSKAGLTASRDGDLTVIHEGLFARLSAAGWTGLAESFLAGEWRSADLTAVLAAFIDSGFRPRTPKISPDFSGVGELPPDLVRLFAGDGMSANAGVFASAVPTTVREAVPSYVPGAGRGREPGHHFVDVCTFAPPVLAERADLGDAQHRAAELLLDAAGVRTGTHVLEFPSSGGAVAVAAALRKAAVDTLTGDVDLAAAVKERLTLAGVGDSVQTVVRDSVLTGAKDWRSRYDAVVSVEKLETVSPAQRVDMIRGIDRMLEIGGRAAIQITVATEKMSPAARDALRVLTHYIWPGLDYPTMTQLHQLVDRNSGLRIVAQTHVGTHAQLSLEFQASLFDGHKREAAAEGFDAVYRRLWDYQFALRRALFSLGMLDTVQIELTHRNRGGRR</sequence>
<dbReference type="PANTHER" id="PTHR43667:SF2">
    <property type="entry name" value="FATTY ACID C-METHYL TRANSFERASE"/>
    <property type="match status" value="1"/>
</dbReference>
<dbReference type="HOGENOM" id="CLU_026434_0_2_11"/>
<dbReference type="EMBL" id="CP006764">
    <property type="protein sequence ID" value="AIT61060.1"/>
    <property type="molecule type" value="Genomic_DNA"/>
</dbReference>
<evidence type="ECO:0000313" key="2">
    <source>
        <dbReference type="Proteomes" id="UP000029914"/>
    </source>
</evidence>
<dbReference type="Pfam" id="PF02353">
    <property type="entry name" value="CMAS"/>
    <property type="match status" value="1"/>
</dbReference>
<dbReference type="SUPFAM" id="SSF53335">
    <property type="entry name" value="S-adenosyl-L-methionine-dependent methyltransferases"/>
    <property type="match status" value="1"/>
</dbReference>
<gene>
    <name evidence="1" type="ORF">CDOO_07195</name>
</gene>
<accession>A0A097IFZ6</accession>
<keyword evidence="2" id="KW-1185">Reference proteome</keyword>
<evidence type="ECO:0000313" key="1">
    <source>
        <dbReference type="EMBL" id="AIT61060.1"/>
    </source>
</evidence>
<proteinExistence type="predicted"/>
<dbReference type="InterPro" id="IPR029063">
    <property type="entry name" value="SAM-dependent_MTases_sf"/>
</dbReference>
<protein>
    <submittedName>
        <fullName evidence="1">Cyclopropane-fatty-acyl-phospholipid synthase</fullName>
    </submittedName>
</protein>
<dbReference type="Gene3D" id="3.40.50.150">
    <property type="entry name" value="Vaccinia Virus protein VP39"/>
    <property type="match status" value="1"/>
</dbReference>
<dbReference type="eggNOG" id="COG2230">
    <property type="taxonomic scope" value="Bacteria"/>
</dbReference>
<dbReference type="RefSeq" id="WP_018021624.1">
    <property type="nucleotide sequence ID" value="NZ_AQUX01000003.1"/>
</dbReference>
<dbReference type="PANTHER" id="PTHR43667">
    <property type="entry name" value="CYCLOPROPANE-FATTY-ACYL-PHOSPHOLIPID SYNTHASE"/>
    <property type="match status" value="1"/>
</dbReference>
<organism evidence="1 2">
    <name type="scientific">Corynebacterium doosanense CAU 212 = DSM 45436</name>
    <dbReference type="NCBI Taxonomy" id="558173"/>
    <lineage>
        <taxon>Bacteria</taxon>
        <taxon>Bacillati</taxon>
        <taxon>Actinomycetota</taxon>
        <taxon>Actinomycetes</taxon>
        <taxon>Mycobacteriales</taxon>
        <taxon>Corynebacteriaceae</taxon>
        <taxon>Corynebacterium</taxon>
    </lineage>
</organism>
<name>A0A097IFZ6_9CORY</name>